<evidence type="ECO:0000313" key="2">
    <source>
        <dbReference type="Proteomes" id="UP000464787"/>
    </source>
</evidence>
<reference evidence="1 2" key="1">
    <citation type="submission" date="2020-01" db="EMBL/GenBank/DDBJ databases">
        <title>Genome sequencing of strain KACC 21265.</title>
        <authorList>
            <person name="Heo J."/>
            <person name="Kim S.-J."/>
            <person name="Kim J.-S."/>
            <person name="Hong S.-B."/>
            <person name="Kwon S.-W."/>
        </authorList>
    </citation>
    <scope>NUCLEOTIDE SEQUENCE [LARGE SCALE GENOMIC DNA]</scope>
    <source>
        <strain evidence="1 2">KACC 21265</strain>
    </source>
</reference>
<name>A0A857J5R3_9BURK</name>
<dbReference type="Pfam" id="PF10023">
    <property type="entry name" value="Aminopep"/>
    <property type="match status" value="1"/>
</dbReference>
<dbReference type="PROSITE" id="PS51257">
    <property type="entry name" value="PROKAR_LIPOPROTEIN"/>
    <property type="match status" value="1"/>
</dbReference>
<keyword evidence="2" id="KW-1185">Reference proteome</keyword>
<protein>
    <submittedName>
        <fullName evidence="1">Aminopeptidase</fullName>
    </submittedName>
</protein>
<dbReference type="Proteomes" id="UP000464787">
    <property type="component" value="Chromosome"/>
</dbReference>
<organism evidence="1 2">
    <name type="scientific">Xylophilus rhododendri</name>
    <dbReference type="NCBI Taxonomy" id="2697032"/>
    <lineage>
        <taxon>Bacteria</taxon>
        <taxon>Pseudomonadati</taxon>
        <taxon>Pseudomonadota</taxon>
        <taxon>Betaproteobacteria</taxon>
        <taxon>Burkholderiales</taxon>
        <taxon>Xylophilus</taxon>
    </lineage>
</organism>
<evidence type="ECO:0000313" key="1">
    <source>
        <dbReference type="EMBL" id="QHI98331.1"/>
    </source>
</evidence>
<keyword evidence="1" id="KW-0645">Protease</keyword>
<accession>A0A857J5R3</accession>
<dbReference type="InterPro" id="IPR014553">
    <property type="entry name" value="Aminopept"/>
</dbReference>
<dbReference type="KEGG" id="xyk:GT347_10205"/>
<dbReference type="EMBL" id="CP047650">
    <property type="protein sequence ID" value="QHI98331.1"/>
    <property type="molecule type" value="Genomic_DNA"/>
</dbReference>
<dbReference type="GO" id="GO:0004177">
    <property type="term" value="F:aminopeptidase activity"/>
    <property type="evidence" value="ECO:0007669"/>
    <property type="project" value="UniProtKB-KW"/>
</dbReference>
<gene>
    <name evidence="1" type="ORF">GT347_10205</name>
</gene>
<sequence length="373" mass="40973">MRNIFESRLVHRVFPCLLAALLAGCTGVGSSGPGYYWQSFTGHLSLMRSARPVDDWLADPAASPALKDRLRLSQRIRAFASSQLGLPDNPSYRRYADLHRTAAVWNVVAAPPLSLTLQTWCFPVTGCIGYRGYYSEAAAREEAAGLRGQGLEVSVYGVPAYSTLGWLNWAGGDPLLSTFIGYPEGELARMVFHELAHQVVYAEGDTTFNESFATAVEQMGRDRWLASEASPEAREAYQRFAGRQRDFRDLTRDTRRSLEEVYQASDAPPSEKLAQKEIVMAGFRARYAALRASWGGDGANVAGYDRWVAEANNASFGALAAYDTLVPAFQALFAKVAAEPGGDPWPRFYAEVRKLADMPKPERLAALQALAPS</sequence>
<dbReference type="PIRSF" id="PIRSF029285">
    <property type="entry name" value="Aminopept"/>
    <property type="match status" value="1"/>
</dbReference>
<proteinExistence type="predicted"/>
<keyword evidence="1" id="KW-0378">Hydrolase</keyword>
<keyword evidence="1" id="KW-0031">Aminopeptidase</keyword>
<dbReference type="AlphaFoldDB" id="A0A857J5R3"/>